<name>A0A2K5DQR4_AOTNA</name>
<feature type="compositionally biased region" description="Low complexity" evidence="1">
    <location>
        <begin position="175"/>
        <end position="185"/>
    </location>
</feature>
<evidence type="ECO:0000313" key="3">
    <source>
        <dbReference type="Proteomes" id="UP000233020"/>
    </source>
</evidence>
<reference evidence="2" key="2">
    <citation type="submission" date="2025-09" db="UniProtKB">
        <authorList>
            <consortium name="Ensembl"/>
        </authorList>
    </citation>
    <scope>IDENTIFICATION</scope>
</reference>
<dbReference type="GeneTree" id="ENSGT00520000061590"/>
<feature type="compositionally biased region" description="Low complexity" evidence="1">
    <location>
        <begin position="196"/>
        <end position="208"/>
    </location>
</feature>
<feature type="compositionally biased region" description="Pro residues" evidence="1">
    <location>
        <begin position="124"/>
        <end position="135"/>
    </location>
</feature>
<organism evidence="2 3">
    <name type="scientific">Aotus nancymaae</name>
    <name type="common">Ma's night monkey</name>
    <dbReference type="NCBI Taxonomy" id="37293"/>
    <lineage>
        <taxon>Eukaryota</taxon>
        <taxon>Metazoa</taxon>
        <taxon>Chordata</taxon>
        <taxon>Craniata</taxon>
        <taxon>Vertebrata</taxon>
        <taxon>Euteleostomi</taxon>
        <taxon>Mammalia</taxon>
        <taxon>Eutheria</taxon>
        <taxon>Euarchontoglires</taxon>
        <taxon>Primates</taxon>
        <taxon>Haplorrhini</taxon>
        <taxon>Platyrrhini</taxon>
        <taxon>Aotidae</taxon>
        <taxon>Aotus</taxon>
    </lineage>
</organism>
<accession>A0A2K5DQR4</accession>
<proteinExistence type="predicted"/>
<dbReference type="Ensembl" id="ENSANAT00000041217.1">
    <property type="protein sequence ID" value="ENSANAP00000023309.1"/>
    <property type="gene ID" value="ENSANAG00000029407.1"/>
</dbReference>
<dbReference type="Proteomes" id="UP000233020">
    <property type="component" value="Unplaced"/>
</dbReference>
<feature type="compositionally biased region" description="Low complexity" evidence="1">
    <location>
        <begin position="10"/>
        <end position="24"/>
    </location>
</feature>
<evidence type="ECO:0000313" key="2">
    <source>
        <dbReference type="Ensembl" id="ENSANAP00000023309.1"/>
    </source>
</evidence>
<keyword evidence="3" id="KW-1185">Reference proteome</keyword>
<protein>
    <submittedName>
        <fullName evidence="2">Uncharacterized protein</fullName>
    </submittedName>
</protein>
<feature type="region of interest" description="Disordered" evidence="1">
    <location>
        <begin position="1"/>
        <end position="25"/>
    </location>
</feature>
<reference evidence="2" key="1">
    <citation type="submission" date="2025-08" db="UniProtKB">
        <authorList>
            <consortium name="Ensembl"/>
        </authorList>
    </citation>
    <scope>IDENTIFICATION</scope>
</reference>
<evidence type="ECO:0000256" key="1">
    <source>
        <dbReference type="SAM" id="MobiDB-lite"/>
    </source>
</evidence>
<sequence>MRHLHSRHCSGVSSEPSSQSGSPSHFHRLGTHWPLLHTKSDSAHVFFTTKFFSSLPSTQSSSPSHFHNRVIQRPFVHWNWEGSHLAFLPRIRREHSLSRGPQHSASSSQSAQRADVPMVPAWMVPPPPPPPPPLAPHNKLPALPKGGRRWGRGGGRGRRRGKELGGRERGRRGHPLPYNLHNLLPASQPTHPPPRAAAAVQAEPAGRR</sequence>
<dbReference type="OMA" id="FHNRVIQ"/>
<feature type="compositionally biased region" description="Basic residues" evidence="1">
    <location>
        <begin position="146"/>
        <end position="161"/>
    </location>
</feature>
<feature type="region of interest" description="Disordered" evidence="1">
    <location>
        <begin position="124"/>
        <end position="208"/>
    </location>
</feature>
<dbReference type="AlphaFoldDB" id="A0A2K5DQR4"/>